<sequence>MHSVTSRKSPLIALSAPLTPKTHCNFRASLSSLNGVGDSPKSPKHHRPINFLGNFCANPFGEPDLARQSDSATHRSIWLEPTWTIVVCHPVEDHGTLLLMRGKLPLLKRGRRHLLGKAKARAKRLHLRYRSTTPTARGSPLIPRLHSLSLRMTNLCNPSERRFVPEFAKIRVGSQMPPILLLIQRQLRHKSGSSATCLRSSSPATQHAKG</sequence>
<evidence type="ECO:0000313" key="2">
    <source>
        <dbReference type="Proteomes" id="UP000011115"/>
    </source>
</evidence>
<reference evidence="1" key="2">
    <citation type="submission" date="2015-06" db="UniProtKB">
        <authorList>
            <consortium name="EnsemblPlants"/>
        </authorList>
    </citation>
    <scope>IDENTIFICATION</scope>
    <source>
        <strain evidence="1">DM1-3 516 R44</strain>
    </source>
</reference>
<dbReference type="Gramene" id="PGSC0003DMT400085092">
    <property type="protein sequence ID" value="PGSC0003DMT400085092"/>
    <property type="gene ID" value="PGSC0003DMG400034663"/>
</dbReference>
<name>M1D8Q8_SOLTU</name>
<organism evidence="1 2">
    <name type="scientific">Solanum tuberosum</name>
    <name type="common">Potato</name>
    <dbReference type="NCBI Taxonomy" id="4113"/>
    <lineage>
        <taxon>Eukaryota</taxon>
        <taxon>Viridiplantae</taxon>
        <taxon>Streptophyta</taxon>
        <taxon>Embryophyta</taxon>
        <taxon>Tracheophyta</taxon>
        <taxon>Spermatophyta</taxon>
        <taxon>Magnoliopsida</taxon>
        <taxon>eudicotyledons</taxon>
        <taxon>Gunneridae</taxon>
        <taxon>Pentapetalae</taxon>
        <taxon>asterids</taxon>
        <taxon>lamiids</taxon>
        <taxon>Solanales</taxon>
        <taxon>Solanaceae</taxon>
        <taxon>Solanoideae</taxon>
        <taxon>Solaneae</taxon>
        <taxon>Solanum</taxon>
    </lineage>
</organism>
<dbReference type="HOGENOM" id="CLU_1312044_0_0_1"/>
<dbReference type="InParanoid" id="M1D8Q8"/>
<dbReference type="EnsemblPlants" id="PGSC0003DMT400085092">
    <property type="protein sequence ID" value="PGSC0003DMT400085092"/>
    <property type="gene ID" value="PGSC0003DMG400034663"/>
</dbReference>
<dbReference type="Proteomes" id="UP000011115">
    <property type="component" value="Unassembled WGS sequence"/>
</dbReference>
<accession>M1D8Q8</accession>
<proteinExistence type="predicted"/>
<keyword evidence="2" id="KW-1185">Reference proteome</keyword>
<dbReference type="AlphaFoldDB" id="M1D8Q8"/>
<evidence type="ECO:0000313" key="1">
    <source>
        <dbReference type="EnsemblPlants" id="PGSC0003DMT400085092"/>
    </source>
</evidence>
<dbReference type="PaxDb" id="4113-PGSC0003DMT400085092"/>
<protein>
    <submittedName>
        <fullName evidence="1">Uncharacterized protein</fullName>
    </submittedName>
</protein>
<reference evidence="2" key="1">
    <citation type="journal article" date="2011" name="Nature">
        <title>Genome sequence and analysis of the tuber crop potato.</title>
        <authorList>
            <consortium name="The Potato Genome Sequencing Consortium"/>
        </authorList>
    </citation>
    <scope>NUCLEOTIDE SEQUENCE [LARGE SCALE GENOMIC DNA]</scope>
    <source>
        <strain evidence="2">cv. DM1-3 516 R44</strain>
    </source>
</reference>